<protein>
    <submittedName>
        <fullName evidence="1">Uncharacterized protein</fullName>
    </submittedName>
</protein>
<dbReference type="Proteomes" id="UP001468798">
    <property type="component" value="Unassembled WGS sequence"/>
</dbReference>
<sequence length="74" mass="8670">MSKKNKKPLPHSATKAELIAMYCNQFSEAKIRSQINEILKEKNISKDTKIIPHLEFMEFVETYGLPKGYYFEDD</sequence>
<comment type="caution">
    <text evidence="1">The sequence shown here is derived from an EMBL/GenBank/DDBJ whole genome shotgun (WGS) entry which is preliminary data.</text>
</comment>
<dbReference type="EMBL" id="JBCGDP010000016">
    <property type="protein sequence ID" value="MEM0577823.1"/>
    <property type="molecule type" value="Genomic_DNA"/>
</dbReference>
<evidence type="ECO:0000313" key="1">
    <source>
        <dbReference type="EMBL" id="MEM0577823.1"/>
    </source>
</evidence>
<proteinExistence type="predicted"/>
<keyword evidence="2" id="KW-1185">Reference proteome</keyword>
<dbReference type="RefSeq" id="WP_342692692.1">
    <property type="nucleotide sequence ID" value="NZ_JBCGDP010000016.1"/>
</dbReference>
<evidence type="ECO:0000313" key="2">
    <source>
        <dbReference type="Proteomes" id="UP001468798"/>
    </source>
</evidence>
<name>A0ABU9NR49_9FLAO</name>
<accession>A0ABU9NR49</accession>
<organism evidence="1 2">
    <name type="scientific">Flavobacterium polysaccharolyticum</name>
    <dbReference type="NCBI Taxonomy" id="3133148"/>
    <lineage>
        <taxon>Bacteria</taxon>
        <taxon>Pseudomonadati</taxon>
        <taxon>Bacteroidota</taxon>
        <taxon>Flavobacteriia</taxon>
        <taxon>Flavobacteriales</taxon>
        <taxon>Flavobacteriaceae</taxon>
        <taxon>Flavobacterium</taxon>
    </lineage>
</organism>
<gene>
    <name evidence="1" type="ORF">WFZ86_15055</name>
</gene>
<reference evidence="1 2" key="1">
    <citation type="submission" date="2024-03" db="EMBL/GenBank/DDBJ databases">
        <title>Two novel species of the genus Flavobacterium exhibiting potentially degradation of complex polysaccharides.</title>
        <authorList>
            <person name="Lian X."/>
        </authorList>
    </citation>
    <scope>NUCLEOTIDE SEQUENCE [LARGE SCALE GENOMIC DNA]</scope>
    <source>
        <strain evidence="1 2">N6</strain>
    </source>
</reference>